<organism evidence="5 8">
    <name type="scientific">Noviherbaspirillum autotrophicum</name>
    <dbReference type="NCBI Taxonomy" id="709839"/>
    <lineage>
        <taxon>Bacteria</taxon>
        <taxon>Pseudomonadati</taxon>
        <taxon>Pseudomonadota</taxon>
        <taxon>Betaproteobacteria</taxon>
        <taxon>Burkholderiales</taxon>
        <taxon>Oxalobacteraceae</taxon>
        <taxon>Noviherbaspirillum</taxon>
    </lineage>
</organism>
<evidence type="ECO:0000256" key="4">
    <source>
        <dbReference type="ARBA" id="ARBA00023163"/>
    </source>
</evidence>
<dbReference type="STRING" id="709839.TSA66_00995"/>
<dbReference type="EMBL" id="JWJG01000028">
    <property type="protein sequence ID" value="KIF80785.1"/>
    <property type="molecule type" value="Genomic_DNA"/>
</dbReference>
<dbReference type="RefSeq" id="WP_040038635.1">
    <property type="nucleotide sequence ID" value="NZ_JWJG01000010.1"/>
</dbReference>
<comment type="caution">
    <text evidence="5">The sequence shown here is derived from an EMBL/GenBank/DDBJ whole genome shotgun (WGS) entry which is preliminary data.</text>
</comment>
<dbReference type="GO" id="GO:0060567">
    <property type="term" value="P:negative regulation of termination of DNA-templated transcription"/>
    <property type="evidence" value="ECO:0007669"/>
    <property type="project" value="InterPro"/>
</dbReference>
<keyword evidence="4" id="KW-0804">Transcription</keyword>
<sequence length="123" mass="13856">MIKWVDERLERWGEWMNGLRRSGGAGGSYPAYQPVHIRGTAGPDLCADADEMEIDTVMAGVKASKKELYETGYQRYVQGMSNQTIAGRMRCHVNTVYARMESLHKLVEKRMAERKSAIADTNA</sequence>
<evidence type="ECO:0000313" key="7">
    <source>
        <dbReference type="EMBL" id="KIF84047.1"/>
    </source>
</evidence>
<reference evidence="5 8" key="1">
    <citation type="submission" date="2014-12" db="EMBL/GenBank/DDBJ databases">
        <title>Denitrispirillum autotrophicum gen. nov., sp. nov., Denitrifying, Facultatively Autotrophic Bacteria Isolated from Rice Paddy Soil.</title>
        <authorList>
            <person name="Ishii S."/>
            <person name="Ashida N."/>
            <person name="Ohno H."/>
            <person name="Otsuka S."/>
            <person name="Yokota A."/>
            <person name="Senoo K."/>
        </authorList>
    </citation>
    <scope>NUCLEOTIDE SEQUENCE [LARGE SCALE GENOMIC DNA]</scope>
    <source>
        <strain evidence="5 8">TSA66</strain>
    </source>
</reference>
<evidence type="ECO:0000313" key="8">
    <source>
        <dbReference type="Proteomes" id="UP000031572"/>
    </source>
</evidence>
<name>A0A0C2BHT5_9BURK</name>
<evidence type="ECO:0000256" key="2">
    <source>
        <dbReference type="ARBA" id="ARBA00023015"/>
    </source>
</evidence>
<proteinExistence type="inferred from homology"/>
<dbReference type="GO" id="GO:0003677">
    <property type="term" value="F:DNA binding"/>
    <property type="evidence" value="ECO:0007669"/>
    <property type="project" value="UniProtKB-KW"/>
</dbReference>
<dbReference type="Pfam" id="PF06530">
    <property type="entry name" value="Phage_antitermQ"/>
    <property type="match status" value="1"/>
</dbReference>
<dbReference type="AlphaFoldDB" id="A0A0C2BHT5"/>
<keyword evidence="8" id="KW-1185">Reference proteome</keyword>
<dbReference type="EMBL" id="JWJG01000010">
    <property type="protein sequence ID" value="KIF84047.1"/>
    <property type="molecule type" value="Genomic_DNA"/>
</dbReference>
<protein>
    <submittedName>
        <fullName evidence="5">Uncharacterized protein</fullName>
    </submittedName>
</protein>
<evidence type="ECO:0000256" key="3">
    <source>
        <dbReference type="ARBA" id="ARBA00023125"/>
    </source>
</evidence>
<evidence type="ECO:0000256" key="1">
    <source>
        <dbReference type="ARBA" id="ARBA00010234"/>
    </source>
</evidence>
<dbReference type="OrthoDB" id="8637336at2"/>
<comment type="similarity">
    <text evidence="1">Belongs to the phage antitermination Q type 1 family.</text>
</comment>
<evidence type="ECO:0000313" key="6">
    <source>
        <dbReference type="EMBL" id="KIF80822.1"/>
    </source>
</evidence>
<dbReference type="Proteomes" id="UP000031572">
    <property type="component" value="Unassembled WGS sequence"/>
</dbReference>
<evidence type="ECO:0000313" key="5">
    <source>
        <dbReference type="EMBL" id="KIF80785.1"/>
    </source>
</evidence>
<keyword evidence="3" id="KW-0238">DNA-binding</keyword>
<dbReference type="InterPro" id="IPR010534">
    <property type="entry name" value="Phage_933W_GpQ"/>
</dbReference>
<gene>
    <name evidence="7" type="ORF">TSA66_00995</name>
    <name evidence="5" type="ORF">TSA66_08060</name>
    <name evidence="6" type="ORF">TSA66_08305</name>
</gene>
<keyword evidence="2" id="KW-0805">Transcription regulation</keyword>
<dbReference type="EMBL" id="JWJG01000028">
    <property type="protein sequence ID" value="KIF80822.1"/>
    <property type="molecule type" value="Genomic_DNA"/>
</dbReference>
<accession>A0A0C2BHT5</accession>